<evidence type="ECO:0000256" key="4">
    <source>
        <dbReference type="ARBA" id="ARBA00004406"/>
    </source>
</evidence>
<keyword evidence="9" id="KW-0492">Microsome</keyword>
<comment type="function">
    <text evidence="2">May be involved in the metabolism of insect hormones and in the breakdown of synthetic insecticides.</text>
</comment>
<dbReference type="GO" id="GO:0005506">
    <property type="term" value="F:iron ion binding"/>
    <property type="evidence" value="ECO:0007669"/>
    <property type="project" value="InterPro"/>
</dbReference>
<organism evidence="16">
    <name type="scientific">Fopius arisanus</name>
    <dbReference type="NCBI Taxonomy" id="64838"/>
    <lineage>
        <taxon>Eukaryota</taxon>
        <taxon>Metazoa</taxon>
        <taxon>Ecdysozoa</taxon>
        <taxon>Arthropoda</taxon>
        <taxon>Hexapoda</taxon>
        <taxon>Insecta</taxon>
        <taxon>Pterygota</taxon>
        <taxon>Neoptera</taxon>
        <taxon>Endopterygota</taxon>
        <taxon>Hymenoptera</taxon>
        <taxon>Apocrita</taxon>
        <taxon>Ichneumonoidea</taxon>
        <taxon>Braconidae</taxon>
        <taxon>Opiinae</taxon>
        <taxon>Fopius</taxon>
    </lineage>
</organism>
<evidence type="ECO:0000256" key="13">
    <source>
        <dbReference type="ARBA" id="ARBA00023136"/>
    </source>
</evidence>
<dbReference type="PRINTS" id="PR00385">
    <property type="entry name" value="P450"/>
</dbReference>
<evidence type="ECO:0000256" key="6">
    <source>
        <dbReference type="ARBA" id="ARBA00022617"/>
    </source>
</evidence>
<keyword evidence="11 14" id="KW-0408">Iron</keyword>
<keyword evidence="6 14" id="KW-0349">Heme</keyword>
<name>A0A0C9QJ49_9HYME</name>
<keyword evidence="15" id="KW-0812">Transmembrane</keyword>
<keyword evidence="15" id="KW-1133">Transmembrane helix</keyword>
<evidence type="ECO:0000256" key="14">
    <source>
        <dbReference type="PIRSR" id="PIRSR602403-1"/>
    </source>
</evidence>
<dbReference type="Proteomes" id="UP000694866">
    <property type="component" value="Unplaced"/>
</dbReference>
<dbReference type="PRINTS" id="PR00465">
    <property type="entry name" value="EP450IV"/>
</dbReference>
<feature type="binding site" description="axial binding residue" evidence="14">
    <location>
        <position position="457"/>
    </location>
    <ligand>
        <name>heme</name>
        <dbReference type="ChEBI" id="CHEBI:30413"/>
    </ligand>
    <ligandPart>
        <name>Fe</name>
        <dbReference type="ChEBI" id="CHEBI:18248"/>
    </ligandPart>
</feature>
<dbReference type="InterPro" id="IPR050196">
    <property type="entry name" value="Cytochrome_P450_Monoox"/>
</dbReference>
<evidence type="ECO:0000256" key="3">
    <source>
        <dbReference type="ARBA" id="ARBA00004174"/>
    </source>
</evidence>
<evidence type="ECO:0000256" key="8">
    <source>
        <dbReference type="ARBA" id="ARBA00022824"/>
    </source>
</evidence>
<dbReference type="GeneID" id="105263247"/>
<dbReference type="GO" id="GO:0020037">
    <property type="term" value="F:heme binding"/>
    <property type="evidence" value="ECO:0007669"/>
    <property type="project" value="InterPro"/>
</dbReference>
<dbReference type="InterPro" id="IPR001128">
    <property type="entry name" value="Cyt_P450"/>
</dbReference>
<dbReference type="InterPro" id="IPR036396">
    <property type="entry name" value="Cyt_P450_sf"/>
</dbReference>
<dbReference type="PANTHER" id="PTHR24291:SF189">
    <property type="entry name" value="CYTOCHROME P450 4C3-RELATED"/>
    <property type="match status" value="1"/>
</dbReference>
<evidence type="ECO:0000256" key="15">
    <source>
        <dbReference type="SAM" id="Phobius"/>
    </source>
</evidence>
<protein>
    <submittedName>
        <fullName evidence="16">CYP4C1_12 protein</fullName>
    </submittedName>
    <submittedName>
        <fullName evidence="18">Cytochrome P450 4C1</fullName>
    </submittedName>
</protein>
<comment type="subcellular location">
    <subcellularLocation>
        <location evidence="4">Endoplasmic reticulum membrane</location>
        <topology evidence="4">Peripheral membrane protein</topology>
    </subcellularLocation>
    <subcellularLocation>
        <location evidence="3">Microsome membrane</location>
        <topology evidence="3">Peripheral membrane protein</topology>
    </subcellularLocation>
</comment>
<evidence type="ECO:0000256" key="9">
    <source>
        <dbReference type="ARBA" id="ARBA00022848"/>
    </source>
</evidence>
<gene>
    <name evidence="16" type="primary">CYP4C1_12</name>
    <name evidence="18" type="synonym">LOC105263247</name>
    <name evidence="16" type="ORF">g.11744</name>
</gene>
<dbReference type="PANTHER" id="PTHR24291">
    <property type="entry name" value="CYTOCHROME P450 FAMILY 4"/>
    <property type="match status" value="1"/>
</dbReference>
<proteinExistence type="inferred from homology"/>
<accession>A0A9R1SUZ8</accession>
<evidence type="ECO:0000256" key="7">
    <source>
        <dbReference type="ARBA" id="ARBA00022723"/>
    </source>
</evidence>
<keyword evidence="13 15" id="KW-0472">Membrane</keyword>
<evidence type="ECO:0000256" key="11">
    <source>
        <dbReference type="ARBA" id="ARBA00023004"/>
    </source>
</evidence>
<evidence type="ECO:0000256" key="10">
    <source>
        <dbReference type="ARBA" id="ARBA00023002"/>
    </source>
</evidence>
<reference evidence="18" key="2">
    <citation type="submission" date="2025-04" db="UniProtKB">
        <authorList>
            <consortium name="RefSeq"/>
        </authorList>
    </citation>
    <scope>IDENTIFICATION</scope>
    <source>
        <strain evidence="18">USDA-PBARC FA_bdor</strain>
        <tissue evidence="18">Whole organism</tissue>
    </source>
</reference>
<dbReference type="KEGG" id="fas:105263247"/>
<evidence type="ECO:0000256" key="2">
    <source>
        <dbReference type="ARBA" id="ARBA00003690"/>
    </source>
</evidence>
<dbReference type="AlphaFoldDB" id="A0A0C9QJ49"/>
<keyword evidence="12" id="KW-0503">Monooxygenase</keyword>
<dbReference type="EMBL" id="GBYB01003574">
    <property type="protein sequence ID" value="JAG73341.1"/>
    <property type="molecule type" value="Transcribed_RNA"/>
</dbReference>
<keyword evidence="8" id="KW-0256">Endoplasmic reticulum</keyword>
<accession>A0A0C9QJ49</accession>
<evidence type="ECO:0000313" key="18">
    <source>
        <dbReference type="RefSeq" id="XP_011297632.1"/>
    </source>
</evidence>
<keyword evidence="10" id="KW-0560">Oxidoreductase</keyword>
<evidence type="ECO:0000256" key="5">
    <source>
        <dbReference type="ARBA" id="ARBA00010617"/>
    </source>
</evidence>
<evidence type="ECO:0000313" key="16">
    <source>
        <dbReference type="EMBL" id="JAG73341.1"/>
    </source>
</evidence>
<dbReference type="Gene3D" id="1.10.630.10">
    <property type="entry name" value="Cytochrome P450"/>
    <property type="match status" value="1"/>
</dbReference>
<evidence type="ECO:0000256" key="1">
    <source>
        <dbReference type="ARBA" id="ARBA00001971"/>
    </source>
</evidence>
<dbReference type="InterPro" id="IPR002403">
    <property type="entry name" value="Cyt_P450_E_grp-IV"/>
</dbReference>
<dbReference type="Pfam" id="PF00067">
    <property type="entry name" value="p450"/>
    <property type="match status" value="1"/>
</dbReference>
<feature type="transmembrane region" description="Helical" evidence="15">
    <location>
        <begin position="12"/>
        <end position="33"/>
    </location>
</feature>
<evidence type="ECO:0000256" key="12">
    <source>
        <dbReference type="ARBA" id="ARBA00023033"/>
    </source>
</evidence>
<sequence>MLSINHRLELFPSISLGTVLLLVLTVCVFFLQWRKEIREYLHRRSVMVKFAQNLPGPKTIPVFGNALRLMESDKTVYTLTNISRQVKAATYPFWMGLNLKLIVADPRDLEILLLSPKASKKDDFYELMRLAVRNGLINSYGPKYRAHKKLFLNFINNNFLMKMYIEQFNKQSRIFGENLSTKLNQQEFEMQDFFEPCIGDIVFETVYGLPGTAQSGNVSPFFALADEALHITFERFMKPWLWPDFMFFLTPSGRRCRRIVKAAHTFIDNEVRLKREKFREINRDVRDDSWSIFDFIIDHVEKTNEWTNEEIRDEIITIYIGAHDTLVGTGCFLLLMLAMHPEVQEKAREEINNAVGHHDVTETELNNLKYLEMIIRETIRMFPVGSVLGRKTTGELKLATCTVPKDCSLFVLLYALHRNPDYWTDPEKFDPDRFSPENSKNRHPYAFIPFSGGFRSCPGNKFALVVLKTILVHTLRKFKLQTTQTLEKLRVHTHISSRSLDGYKISLTTI</sequence>
<keyword evidence="17" id="KW-1185">Reference proteome</keyword>
<dbReference type="RefSeq" id="XP_011297632.1">
    <property type="nucleotide sequence ID" value="XM_011299330.1"/>
</dbReference>
<reference evidence="16" key="1">
    <citation type="submission" date="2015-01" db="EMBL/GenBank/DDBJ databases">
        <title>Transcriptome Assembly of Fopius arisanus.</title>
        <authorList>
            <person name="Geib S."/>
        </authorList>
    </citation>
    <scope>NUCLEOTIDE SEQUENCE</scope>
</reference>
<dbReference type="GO" id="GO:0016705">
    <property type="term" value="F:oxidoreductase activity, acting on paired donors, with incorporation or reduction of molecular oxygen"/>
    <property type="evidence" value="ECO:0007669"/>
    <property type="project" value="InterPro"/>
</dbReference>
<dbReference type="GO" id="GO:0005789">
    <property type="term" value="C:endoplasmic reticulum membrane"/>
    <property type="evidence" value="ECO:0007669"/>
    <property type="project" value="UniProtKB-SubCell"/>
</dbReference>
<dbReference type="GO" id="GO:0004497">
    <property type="term" value="F:monooxygenase activity"/>
    <property type="evidence" value="ECO:0007669"/>
    <property type="project" value="UniProtKB-KW"/>
</dbReference>
<dbReference type="OrthoDB" id="1470350at2759"/>
<evidence type="ECO:0000313" key="17">
    <source>
        <dbReference type="Proteomes" id="UP000694866"/>
    </source>
</evidence>
<comment type="similarity">
    <text evidence="5">Belongs to the cytochrome P450 family.</text>
</comment>
<comment type="cofactor">
    <cofactor evidence="1 14">
        <name>heme</name>
        <dbReference type="ChEBI" id="CHEBI:30413"/>
    </cofactor>
</comment>
<dbReference type="SUPFAM" id="SSF48264">
    <property type="entry name" value="Cytochrome P450"/>
    <property type="match status" value="1"/>
</dbReference>
<keyword evidence="7 14" id="KW-0479">Metal-binding</keyword>